<keyword evidence="2" id="KW-0106">Calcium</keyword>
<dbReference type="GO" id="GO:0016460">
    <property type="term" value="C:myosin II complex"/>
    <property type="evidence" value="ECO:0007669"/>
    <property type="project" value="TreeGrafter"/>
</dbReference>
<evidence type="ECO:0000256" key="3">
    <source>
        <dbReference type="SAM" id="MobiDB-lite"/>
    </source>
</evidence>
<evidence type="ECO:0000259" key="4">
    <source>
        <dbReference type="PROSITE" id="PS50222"/>
    </source>
</evidence>
<evidence type="ECO:0000256" key="2">
    <source>
        <dbReference type="ARBA" id="ARBA00022837"/>
    </source>
</evidence>
<dbReference type="FunFam" id="1.10.238.10:FF:000001">
    <property type="entry name" value="Calmodulin 1"/>
    <property type="match status" value="1"/>
</dbReference>
<keyword evidence="1" id="KW-0677">Repeat</keyword>
<name>A0AAW2GCU1_9HYME</name>
<accession>A0AAW2GCU1</accession>
<dbReference type="SMART" id="SM00054">
    <property type="entry name" value="EFh"/>
    <property type="match status" value="3"/>
</dbReference>
<dbReference type="InterPro" id="IPR011992">
    <property type="entry name" value="EF-hand-dom_pair"/>
</dbReference>
<dbReference type="InterPro" id="IPR018247">
    <property type="entry name" value="EF_Hand_1_Ca_BS"/>
</dbReference>
<dbReference type="SUPFAM" id="SSF47473">
    <property type="entry name" value="EF-hand"/>
    <property type="match status" value="1"/>
</dbReference>
<evidence type="ECO:0000313" key="5">
    <source>
        <dbReference type="EMBL" id="KAL0125420.1"/>
    </source>
</evidence>
<proteinExistence type="predicted"/>
<dbReference type="InterPro" id="IPR050230">
    <property type="entry name" value="CALM/Myosin/TropC-like"/>
</dbReference>
<dbReference type="InterPro" id="IPR002048">
    <property type="entry name" value="EF_hand_dom"/>
</dbReference>
<dbReference type="PANTHER" id="PTHR23048:SF59">
    <property type="entry name" value="EF-HAND SUPERFAMILY PROTEIN"/>
    <property type="match status" value="1"/>
</dbReference>
<comment type="caution">
    <text evidence="5">The sequence shown here is derived from an EMBL/GenBank/DDBJ whole genome shotgun (WGS) entry which is preliminary data.</text>
</comment>
<dbReference type="GO" id="GO:0005509">
    <property type="term" value="F:calcium ion binding"/>
    <property type="evidence" value="ECO:0007669"/>
    <property type="project" value="InterPro"/>
</dbReference>
<dbReference type="EMBL" id="JADYXP020000004">
    <property type="protein sequence ID" value="KAL0125420.1"/>
    <property type="molecule type" value="Genomic_DNA"/>
</dbReference>
<keyword evidence="6" id="KW-1185">Reference proteome</keyword>
<dbReference type="PROSITE" id="PS00018">
    <property type="entry name" value="EF_HAND_1"/>
    <property type="match status" value="1"/>
</dbReference>
<feature type="region of interest" description="Disordered" evidence="3">
    <location>
        <begin position="1"/>
        <end position="24"/>
    </location>
</feature>
<organism evidence="5 6">
    <name type="scientific">Cardiocondyla obscurior</name>
    <dbReference type="NCBI Taxonomy" id="286306"/>
    <lineage>
        <taxon>Eukaryota</taxon>
        <taxon>Metazoa</taxon>
        <taxon>Ecdysozoa</taxon>
        <taxon>Arthropoda</taxon>
        <taxon>Hexapoda</taxon>
        <taxon>Insecta</taxon>
        <taxon>Pterygota</taxon>
        <taxon>Neoptera</taxon>
        <taxon>Endopterygota</taxon>
        <taxon>Hymenoptera</taxon>
        <taxon>Apocrita</taxon>
        <taxon>Aculeata</taxon>
        <taxon>Formicoidea</taxon>
        <taxon>Formicidae</taxon>
        <taxon>Myrmicinae</taxon>
        <taxon>Cardiocondyla</taxon>
    </lineage>
</organism>
<dbReference type="PROSITE" id="PS50222">
    <property type="entry name" value="EF_HAND_2"/>
    <property type="match status" value="3"/>
</dbReference>
<feature type="domain" description="EF-hand" evidence="4">
    <location>
        <begin position="96"/>
        <end position="131"/>
    </location>
</feature>
<evidence type="ECO:0000313" key="6">
    <source>
        <dbReference type="Proteomes" id="UP001430953"/>
    </source>
</evidence>
<dbReference type="CDD" id="cd00051">
    <property type="entry name" value="EFh"/>
    <property type="match status" value="2"/>
</dbReference>
<dbReference type="Proteomes" id="UP001430953">
    <property type="component" value="Unassembled WGS sequence"/>
</dbReference>
<feature type="domain" description="EF-hand" evidence="4">
    <location>
        <begin position="132"/>
        <end position="167"/>
    </location>
</feature>
<dbReference type="PANTHER" id="PTHR23048">
    <property type="entry name" value="MYOSIN LIGHT CHAIN 1, 3"/>
    <property type="match status" value="1"/>
</dbReference>
<dbReference type="Pfam" id="PF13499">
    <property type="entry name" value="EF-hand_7"/>
    <property type="match status" value="2"/>
</dbReference>
<gene>
    <name evidence="5" type="ORF">PUN28_004504</name>
</gene>
<feature type="domain" description="EF-hand" evidence="4">
    <location>
        <begin position="23"/>
        <end position="58"/>
    </location>
</feature>
<reference evidence="5 6" key="1">
    <citation type="submission" date="2023-03" db="EMBL/GenBank/DDBJ databases">
        <title>High recombination rates correlate with genetic variation in Cardiocondyla obscurior ants.</title>
        <authorList>
            <person name="Errbii M."/>
        </authorList>
    </citation>
    <scope>NUCLEOTIDE SEQUENCE [LARGE SCALE GENOMIC DNA]</scope>
    <source>
        <strain evidence="5">Alpha-2009</strain>
        <tissue evidence="5">Whole body</tissue>
    </source>
</reference>
<dbReference type="Gene3D" id="1.10.238.10">
    <property type="entry name" value="EF-hand"/>
    <property type="match status" value="3"/>
</dbReference>
<sequence>MASTSKKQIGGHKKNTKKELTEQQKSDIKEAFDLFDPDGTGKIPIKDLKVVLRALGFELTKKEIQTLVEEVGLECPSELAYEEFVKIMSIKIKDQDNRSEIIMAFRLFDDDKTGKISFKNLKRVAIELGEDLSDEELLDMINQVDEDGDGQISLEEFTKLFKTMSCP</sequence>
<protein>
    <recommendedName>
        <fullName evidence="4">EF-hand domain-containing protein</fullName>
    </recommendedName>
</protein>
<evidence type="ECO:0000256" key="1">
    <source>
        <dbReference type="ARBA" id="ARBA00022737"/>
    </source>
</evidence>
<dbReference type="AlphaFoldDB" id="A0AAW2GCU1"/>